<keyword evidence="3" id="KW-1185">Reference proteome</keyword>
<evidence type="ECO:0000313" key="2">
    <source>
        <dbReference type="EMBL" id="KAJ8349149.1"/>
    </source>
</evidence>
<dbReference type="Proteomes" id="UP001152622">
    <property type="component" value="Chromosome 10"/>
</dbReference>
<evidence type="ECO:0000313" key="3">
    <source>
        <dbReference type="Proteomes" id="UP001152622"/>
    </source>
</evidence>
<proteinExistence type="predicted"/>
<reference evidence="2" key="1">
    <citation type="journal article" date="2023" name="Science">
        <title>Genome structures resolve the early diversification of teleost fishes.</title>
        <authorList>
            <person name="Parey E."/>
            <person name="Louis A."/>
            <person name="Montfort J."/>
            <person name="Bouchez O."/>
            <person name="Roques C."/>
            <person name="Iampietro C."/>
            <person name="Lluch J."/>
            <person name="Castinel A."/>
            <person name="Donnadieu C."/>
            <person name="Desvignes T."/>
            <person name="Floi Bucao C."/>
            <person name="Jouanno E."/>
            <person name="Wen M."/>
            <person name="Mejri S."/>
            <person name="Dirks R."/>
            <person name="Jansen H."/>
            <person name="Henkel C."/>
            <person name="Chen W.J."/>
            <person name="Zahm M."/>
            <person name="Cabau C."/>
            <person name="Klopp C."/>
            <person name="Thompson A.W."/>
            <person name="Robinson-Rechavi M."/>
            <person name="Braasch I."/>
            <person name="Lecointre G."/>
            <person name="Bobe J."/>
            <person name="Postlethwait J.H."/>
            <person name="Berthelot C."/>
            <person name="Roest Crollius H."/>
            <person name="Guiguen Y."/>
        </authorList>
    </citation>
    <scope>NUCLEOTIDE SEQUENCE</scope>
    <source>
        <strain evidence="2">WJC10195</strain>
    </source>
</reference>
<protein>
    <submittedName>
        <fullName evidence="2">Uncharacterized protein</fullName>
    </submittedName>
</protein>
<dbReference type="EMBL" id="JAINUF010000010">
    <property type="protein sequence ID" value="KAJ8349149.1"/>
    <property type="molecule type" value="Genomic_DNA"/>
</dbReference>
<evidence type="ECO:0000256" key="1">
    <source>
        <dbReference type="SAM" id="MobiDB-lite"/>
    </source>
</evidence>
<feature type="compositionally biased region" description="Basic and acidic residues" evidence="1">
    <location>
        <begin position="1"/>
        <end position="10"/>
    </location>
</feature>
<dbReference type="AlphaFoldDB" id="A0A9Q1F1E0"/>
<organism evidence="2 3">
    <name type="scientific">Synaphobranchus kaupii</name>
    <name type="common">Kaup's arrowtooth eel</name>
    <dbReference type="NCBI Taxonomy" id="118154"/>
    <lineage>
        <taxon>Eukaryota</taxon>
        <taxon>Metazoa</taxon>
        <taxon>Chordata</taxon>
        <taxon>Craniata</taxon>
        <taxon>Vertebrata</taxon>
        <taxon>Euteleostomi</taxon>
        <taxon>Actinopterygii</taxon>
        <taxon>Neopterygii</taxon>
        <taxon>Teleostei</taxon>
        <taxon>Anguilliformes</taxon>
        <taxon>Synaphobranchidae</taxon>
        <taxon>Synaphobranchus</taxon>
    </lineage>
</organism>
<comment type="caution">
    <text evidence="2">The sequence shown here is derived from an EMBL/GenBank/DDBJ whole genome shotgun (WGS) entry which is preliminary data.</text>
</comment>
<feature type="compositionally biased region" description="Polar residues" evidence="1">
    <location>
        <begin position="13"/>
        <end position="26"/>
    </location>
</feature>
<gene>
    <name evidence="2" type="ORF">SKAU_G00277380</name>
</gene>
<accession>A0A9Q1F1E0</accession>
<name>A0A9Q1F1E0_SYNKA</name>
<sequence length="114" mass="12262">MAERSADAPHHSCVSQQRNATPTSAETELRAHKGPRVTVSALKPTAGHRAVACRGSPPRKPVCTKVKPGTSQKVPARCWRAVWAGRRTGGHSGRRVMNNMRGGQTVFCPDNCGH</sequence>
<dbReference type="OrthoDB" id="9878150at2759"/>
<feature type="region of interest" description="Disordered" evidence="1">
    <location>
        <begin position="1"/>
        <end position="70"/>
    </location>
</feature>